<evidence type="ECO:0000313" key="3">
    <source>
        <dbReference type="Proteomes" id="UP000012179"/>
    </source>
</evidence>
<evidence type="ECO:0000313" key="2">
    <source>
        <dbReference type="EMBL" id="ARO88111.1"/>
    </source>
</evidence>
<accession>A0A1W6SQP3</accession>
<dbReference type="eggNOG" id="COG3495">
    <property type="taxonomic scope" value="Bacteria"/>
</dbReference>
<protein>
    <recommendedName>
        <fullName evidence="4">DUF3299 domain-containing protein</fullName>
    </recommendedName>
</protein>
<dbReference type="EMBL" id="CP021106">
    <property type="protein sequence ID" value="ARO88111.1"/>
    <property type="molecule type" value="Genomic_DNA"/>
</dbReference>
<dbReference type="Pfam" id="PF11736">
    <property type="entry name" value="DUF3299"/>
    <property type="match status" value="1"/>
</dbReference>
<dbReference type="OrthoDB" id="9784998at2"/>
<evidence type="ECO:0000256" key="1">
    <source>
        <dbReference type="SAM" id="SignalP"/>
    </source>
</evidence>
<feature type="chain" id="PRO_5010863637" description="DUF3299 domain-containing protein" evidence="1">
    <location>
        <begin position="32"/>
        <end position="210"/>
    </location>
</feature>
<keyword evidence="3" id="KW-1185">Reference proteome</keyword>
<name>A0A1W6SQP3_9PROT</name>
<dbReference type="RefSeq" id="WP_004177620.1">
    <property type="nucleotide sequence ID" value="NZ_CP021106.3"/>
</dbReference>
<proteinExistence type="predicted"/>
<dbReference type="Gene3D" id="2.40.50.870">
    <property type="entry name" value="Protein of unknown function (DUF3299)"/>
    <property type="match status" value="1"/>
</dbReference>
<organism evidence="2 3">
    <name type="scientific">Nitrosospira lacus</name>
    <dbReference type="NCBI Taxonomy" id="1288494"/>
    <lineage>
        <taxon>Bacteria</taxon>
        <taxon>Pseudomonadati</taxon>
        <taxon>Pseudomonadota</taxon>
        <taxon>Betaproteobacteria</taxon>
        <taxon>Nitrosomonadales</taxon>
        <taxon>Nitrosomonadaceae</taxon>
        <taxon>Nitrosospira</taxon>
    </lineage>
</organism>
<sequence>MTTAYPHLTPSRYFILFLIGWLVFATQTAVAADQDYKVGDKLSAPGAAKNKPAVPSAPTTAGYKEKTWDDLMPKNWDPMAPLKGLKLDHLKDGDPRAIEALEKIRVAWNDAPIEPALDGQRIRIPGFVIPLERAGNKVSEFLLVPYFGACIHTPPPPSNQIIHVRTSKPLANMRTMDTMWVSGVMHAGKVDTEMGQAGYQLKAEWVTPYP</sequence>
<gene>
    <name evidence="2" type="ORF">EBAPG3_010190</name>
</gene>
<dbReference type="AlphaFoldDB" id="A0A1W6SQP3"/>
<keyword evidence="1" id="KW-0732">Signal</keyword>
<dbReference type="KEGG" id="nlc:EBAPG3_010190"/>
<feature type="signal peptide" evidence="1">
    <location>
        <begin position="1"/>
        <end position="31"/>
    </location>
</feature>
<dbReference type="Proteomes" id="UP000012179">
    <property type="component" value="Chromosome"/>
</dbReference>
<dbReference type="InterPro" id="IPR021727">
    <property type="entry name" value="DUF3299"/>
</dbReference>
<evidence type="ECO:0008006" key="4">
    <source>
        <dbReference type="Google" id="ProtNLM"/>
    </source>
</evidence>
<reference evidence="2 3" key="1">
    <citation type="journal article" date="2015" name="Int. J. Syst. Evol. Microbiol.">
        <title>Nitrosospira lacus sp. nov., a psychrotolerant, ammonia-oxidizing bacterium from sandy lake sediment.</title>
        <authorList>
            <person name="Urakawa H."/>
            <person name="Garcia J.C."/>
            <person name="Nielsen J.L."/>
            <person name="Le V.Q."/>
            <person name="Kozlowski J.A."/>
            <person name="Stein L.Y."/>
            <person name="Lim C.K."/>
            <person name="Pommerening-Roser A."/>
            <person name="Martens-Habbena W."/>
            <person name="Stahl D.A."/>
            <person name="Klotz M.G."/>
        </authorList>
    </citation>
    <scope>NUCLEOTIDE SEQUENCE [LARGE SCALE GENOMIC DNA]</scope>
    <source>
        <strain evidence="2 3">APG3</strain>
    </source>
</reference>